<evidence type="ECO:0000313" key="2">
    <source>
        <dbReference type="EMBL" id="RDB17781.1"/>
    </source>
</evidence>
<proteinExistence type="predicted"/>
<sequence length="229" mass="24621">MPMRGQNRPAEMTRVPSEKLQDHENAHLNPTLPHKEALSLRLALGSILAPKRPFTPSSRSSSGTASPAHPSSFPTSPLPPPPPTSTPAHGFDPSRPESYLHPRYIHLPHTPSRLGATEFPEHHWPASSSPGSLASSSPYSAASGQNSPTSEVPPLLNLPPSVVSESHHATHEHEHEARPSMHMPKPASAPESRAETNYCSPGSGTPKAKFFETLESKSAWDALIHGPFT</sequence>
<feature type="region of interest" description="Disordered" evidence="1">
    <location>
        <begin position="50"/>
        <end position="203"/>
    </location>
</feature>
<feature type="compositionally biased region" description="Low complexity" evidence="1">
    <location>
        <begin position="150"/>
        <end position="164"/>
    </location>
</feature>
<organism evidence="2 3">
    <name type="scientific">Hypsizygus marmoreus</name>
    <name type="common">White beech mushroom</name>
    <name type="synonym">Agaricus marmoreus</name>
    <dbReference type="NCBI Taxonomy" id="39966"/>
    <lineage>
        <taxon>Eukaryota</taxon>
        <taxon>Fungi</taxon>
        <taxon>Dikarya</taxon>
        <taxon>Basidiomycota</taxon>
        <taxon>Agaricomycotina</taxon>
        <taxon>Agaricomycetes</taxon>
        <taxon>Agaricomycetidae</taxon>
        <taxon>Agaricales</taxon>
        <taxon>Tricholomatineae</taxon>
        <taxon>Lyophyllaceae</taxon>
        <taxon>Hypsizygus</taxon>
    </lineage>
</organism>
<dbReference type="AlphaFoldDB" id="A0A369J6T8"/>
<feature type="compositionally biased region" description="Basic and acidic residues" evidence="1">
    <location>
        <begin position="165"/>
        <end position="179"/>
    </location>
</feature>
<keyword evidence="3" id="KW-1185">Reference proteome</keyword>
<accession>A0A369J6T8</accession>
<feature type="compositionally biased region" description="Basic and acidic residues" evidence="1">
    <location>
        <begin position="16"/>
        <end position="26"/>
    </location>
</feature>
<protein>
    <submittedName>
        <fullName evidence="2">Uncharacterized protein</fullName>
    </submittedName>
</protein>
<dbReference type="EMBL" id="LUEZ02000110">
    <property type="protein sequence ID" value="RDB17781.1"/>
    <property type="molecule type" value="Genomic_DNA"/>
</dbReference>
<gene>
    <name evidence="2" type="ORF">Hypma_001099</name>
</gene>
<dbReference type="Proteomes" id="UP000076154">
    <property type="component" value="Unassembled WGS sequence"/>
</dbReference>
<dbReference type="InParanoid" id="A0A369J6T8"/>
<feature type="compositionally biased region" description="Low complexity" evidence="1">
    <location>
        <begin position="55"/>
        <end position="75"/>
    </location>
</feature>
<reference evidence="2" key="1">
    <citation type="submission" date="2018-04" db="EMBL/GenBank/DDBJ databases">
        <title>Whole genome sequencing of Hypsizygus marmoreus.</title>
        <authorList>
            <person name="Choi I.-G."/>
            <person name="Min B."/>
            <person name="Kim J.-G."/>
            <person name="Kim S."/>
            <person name="Oh Y.-L."/>
            <person name="Kong W.-S."/>
            <person name="Park H."/>
            <person name="Jeong J."/>
            <person name="Song E.-S."/>
        </authorList>
    </citation>
    <scope>NUCLEOTIDE SEQUENCE [LARGE SCALE GENOMIC DNA]</scope>
    <source>
        <strain evidence="2">51987-8</strain>
    </source>
</reference>
<name>A0A369J6T8_HYPMA</name>
<feature type="compositionally biased region" description="Pro residues" evidence="1">
    <location>
        <begin position="76"/>
        <end position="85"/>
    </location>
</feature>
<dbReference type="OrthoDB" id="3268861at2759"/>
<feature type="region of interest" description="Disordered" evidence="1">
    <location>
        <begin position="1"/>
        <end position="34"/>
    </location>
</feature>
<evidence type="ECO:0000313" key="3">
    <source>
        <dbReference type="Proteomes" id="UP000076154"/>
    </source>
</evidence>
<feature type="compositionally biased region" description="Low complexity" evidence="1">
    <location>
        <begin position="125"/>
        <end position="143"/>
    </location>
</feature>
<evidence type="ECO:0000256" key="1">
    <source>
        <dbReference type="SAM" id="MobiDB-lite"/>
    </source>
</evidence>
<comment type="caution">
    <text evidence="2">The sequence shown here is derived from an EMBL/GenBank/DDBJ whole genome shotgun (WGS) entry which is preliminary data.</text>
</comment>